<protein>
    <submittedName>
        <fullName evidence="1">Uncharacterized protein</fullName>
    </submittedName>
</protein>
<sequence>MSDLAADATPAVAAQWMVDNVPFTIAAELLVGGMFSDDTSGTQMIGSAMALWLAYNSEQVRQFEDWCIARRMTVWTG</sequence>
<dbReference type="Proteomes" id="UP000654257">
    <property type="component" value="Unassembled WGS sequence"/>
</dbReference>
<comment type="caution">
    <text evidence="1">The sequence shown here is derived from an EMBL/GenBank/DDBJ whole genome shotgun (WGS) entry which is preliminary data.</text>
</comment>
<proteinExistence type="predicted"/>
<keyword evidence="2" id="KW-1185">Reference proteome</keyword>
<organism evidence="1 2">
    <name type="scientific">Rhodococcoides trifolii</name>
    <dbReference type="NCBI Taxonomy" id="908250"/>
    <lineage>
        <taxon>Bacteria</taxon>
        <taxon>Bacillati</taxon>
        <taxon>Actinomycetota</taxon>
        <taxon>Actinomycetes</taxon>
        <taxon>Mycobacteriales</taxon>
        <taxon>Nocardiaceae</taxon>
        <taxon>Rhodococcoides</taxon>
    </lineage>
</organism>
<evidence type="ECO:0000313" key="2">
    <source>
        <dbReference type="Proteomes" id="UP000654257"/>
    </source>
</evidence>
<dbReference type="RefSeq" id="WP_188544449.1">
    <property type="nucleotide sequence ID" value="NZ_BMCU01000002.1"/>
</dbReference>
<gene>
    <name evidence="1" type="ORF">GCM10007304_17800</name>
</gene>
<dbReference type="EMBL" id="BMCU01000002">
    <property type="protein sequence ID" value="GGG04095.1"/>
    <property type="molecule type" value="Genomic_DNA"/>
</dbReference>
<name>A0A917FVC5_9NOCA</name>
<evidence type="ECO:0000313" key="1">
    <source>
        <dbReference type="EMBL" id="GGG04095.1"/>
    </source>
</evidence>
<reference evidence="1" key="1">
    <citation type="journal article" date="2014" name="Int. J. Syst. Evol. Microbiol.">
        <title>Complete genome sequence of Corynebacterium casei LMG S-19264T (=DSM 44701T), isolated from a smear-ripened cheese.</title>
        <authorList>
            <consortium name="US DOE Joint Genome Institute (JGI-PGF)"/>
            <person name="Walter F."/>
            <person name="Albersmeier A."/>
            <person name="Kalinowski J."/>
            <person name="Ruckert C."/>
        </authorList>
    </citation>
    <scope>NUCLEOTIDE SEQUENCE</scope>
    <source>
        <strain evidence="1">CCM 7905</strain>
    </source>
</reference>
<accession>A0A917FVC5</accession>
<dbReference type="AlphaFoldDB" id="A0A917FVC5"/>
<reference evidence="1" key="2">
    <citation type="submission" date="2020-09" db="EMBL/GenBank/DDBJ databases">
        <authorList>
            <person name="Sun Q."/>
            <person name="Sedlacek I."/>
        </authorList>
    </citation>
    <scope>NUCLEOTIDE SEQUENCE</scope>
    <source>
        <strain evidence="1">CCM 7905</strain>
    </source>
</reference>